<dbReference type="STRING" id="139420.A0A371CWC5"/>
<dbReference type="SUPFAM" id="SSF52540">
    <property type="entry name" value="P-loop containing nucleoside triphosphate hydrolases"/>
    <property type="match status" value="1"/>
</dbReference>
<gene>
    <name evidence="1" type="ORF">OH76DRAFT_1302649</name>
</gene>
<evidence type="ECO:0000313" key="1">
    <source>
        <dbReference type="EMBL" id="RDX44583.1"/>
    </source>
</evidence>
<feature type="non-terminal residue" evidence="1">
    <location>
        <position position="394"/>
    </location>
</feature>
<dbReference type="InterPro" id="IPR027417">
    <property type="entry name" value="P-loop_NTPase"/>
</dbReference>
<name>A0A371CWC5_9APHY</name>
<dbReference type="Proteomes" id="UP000256964">
    <property type="component" value="Unassembled WGS sequence"/>
</dbReference>
<protein>
    <recommendedName>
        <fullName evidence="3">ATP-dependent DNA helicase</fullName>
    </recommendedName>
</protein>
<accession>A0A371CWC5</accession>
<organism evidence="1 2">
    <name type="scientific">Lentinus brumalis</name>
    <dbReference type="NCBI Taxonomy" id="2498619"/>
    <lineage>
        <taxon>Eukaryota</taxon>
        <taxon>Fungi</taxon>
        <taxon>Dikarya</taxon>
        <taxon>Basidiomycota</taxon>
        <taxon>Agaricomycotina</taxon>
        <taxon>Agaricomycetes</taxon>
        <taxon>Polyporales</taxon>
        <taxon>Polyporaceae</taxon>
        <taxon>Lentinus</taxon>
    </lineage>
</organism>
<reference evidence="1 2" key="1">
    <citation type="journal article" date="2018" name="Biotechnol. Biofuels">
        <title>Integrative visual omics of the white-rot fungus Polyporus brumalis exposes the biotechnological potential of its oxidative enzymes for delignifying raw plant biomass.</title>
        <authorList>
            <person name="Miyauchi S."/>
            <person name="Rancon A."/>
            <person name="Drula E."/>
            <person name="Hage H."/>
            <person name="Chaduli D."/>
            <person name="Favel A."/>
            <person name="Grisel S."/>
            <person name="Henrissat B."/>
            <person name="Herpoel-Gimbert I."/>
            <person name="Ruiz-Duenas F.J."/>
            <person name="Chevret D."/>
            <person name="Hainaut M."/>
            <person name="Lin J."/>
            <person name="Wang M."/>
            <person name="Pangilinan J."/>
            <person name="Lipzen A."/>
            <person name="Lesage-Meessen L."/>
            <person name="Navarro D."/>
            <person name="Riley R."/>
            <person name="Grigoriev I.V."/>
            <person name="Zhou S."/>
            <person name="Raouche S."/>
            <person name="Rosso M.N."/>
        </authorList>
    </citation>
    <scope>NUCLEOTIDE SEQUENCE [LARGE SCALE GENOMIC DNA]</scope>
    <source>
        <strain evidence="1 2">BRFM 1820</strain>
    </source>
</reference>
<sequence length="394" mass="44207">MISCVDVFIIHTQLTKAFGDSTLSFGGKSVIFAGDFAQLPPPGRAASLYSNNVGVWSRSAKPYAQKCAIGKALWHQFTVVVLLRQNMRQRGMSDEDIRFRRALENLRYSRCSRDDEALFMTRVCRPDRGDTTHLAPQFRSVSIITARNAHRDGINSIRVRQFAAEHKLPLFRFHSLDRWGRNKGSVSVRQAQRHYDRTVDPVRTTNAITSKLQAVLWEIPPALSQHHAGVLELCKGMPVLLKYNEATELCATNGAEAIVHDWISHMNAGRHVLDTLFVELVSPPRAVQLEGLPPNVIPLTRTRKSVRCTLPVNDLQVSVSREQVMVLPNFAMTDFASQGRTRIFNVVHPRFCRNHQSLYTCLSRSASLAGTLMIDSFCPAKIKGGASASLRKEY</sequence>
<evidence type="ECO:0008006" key="3">
    <source>
        <dbReference type="Google" id="ProtNLM"/>
    </source>
</evidence>
<evidence type="ECO:0000313" key="2">
    <source>
        <dbReference type="Proteomes" id="UP000256964"/>
    </source>
</evidence>
<dbReference type="AlphaFoldDB" id="A0A371CWC5"/>
<keyword evidence="2" id="KW-1185">Reference proteome</keyword>
<dbReference type="EMBL" id="KZ857448">
    <property type="protein sequence ID" value="RDX44583.1"/>
    <property type="molecule type" value="Genomic_DNA"/>
</dbReference>
<proteinExistence type="predicted"/>
<dbReference type="OrthoDB" id="2986975at2759"/>